<name>A0ABS4V167_9ACTN</name>
<keyword evidence="1" id="KW-1003">Cell membrane</keyword>
<keyword evidence="4" id="KW-0564">Palmitate</keyword>
<dbReference type="GeneID" id="97346277"/>
<dbReference type="PANTHER" id="PTHR43649">
    <property type="entry name" value="ARABINOSE-BINDING PROTEIN-RELATED"/>
    <property type="match status" value="1"/>
</dbReference>
<evidence type="ECO:0000256" key="1">
    <source>
        <dbReference type="ARBA" id="ARBA00022475"/>
    </source>
</evidence>
<keyword evidence="3" id="KW-0472">Membrane</keyword>
<protein>
    <submittedName>
        <fullName evidence="7">Raffinose/stachyose/melibiose transport system substrate-binding protein</fullName>
    </submittedName>
</protein>
<dbReference type="RefSeq" id="WP_209469214.1">
    <property type="nucleotide sequence ID" value="NZ_BMWJ01000016.1"/>
</dbReference>
<dbReference type="Proteomes" id="UP001519311">
    <property type="component" value="Unassembled WGS sequence"/>
</dbReference>
<dbReference type="Gene3D" id="3.40.190.10">
    <property type="entry name" value="Periplasmic binding protein-like II"/>
    <property type="match status" value="2"/>
</dbReference>
<dbReference type="PROSITE" id="PS51257">
    <property type="entry name" value="PROKAR_LIPOPROTEIN"/>
    <property type="match status" value="1"/>
</dbReference>
<dbReference type="EMBL" id="JAGINS010000001">
    <property type="protein sequence ID" value="MBP2357602.1"/>
    <property type="molecule type" value="Genomic_DNA"/>
</dbReference>
<proteinExistence type="predicted"/>
<evidence type="ECO:0000256" key="5">
    <source>
        <dbReference type="ARBA" id="ARBA00023288"/>
    </source>
</evidence>
<dbReference type="InterPro" id="IPR006059">
    <property type="entry name" value="SBP"/>
</dbReference>
<evidence type="ECO:0000256" key="4">
    <source>
        <dbReference type="ARBA" id="ARBA00023139"/>
    </source>
</evidence>
<keyword evidence="2 6" id="KW-0732">Signal</keyword>
<feature type="signal peptide" evidence="6">
    <location>
        <begin position="1"/>
        <end position="31"/>
    </location>
</feature>
<dbReference type="InterPro" id="IPR050490">
    <property type="entry name" value="Bact_solute-bd_prot1"/>
</dbReference>
<keyword evidence="5" id="KW-0449">Lipoprotein</keyword>
<evidence type="ECO:0000313" key="7">
    <source>
        <dbReference type="EMBL" id="MBP2357602.1"/>
    </source>
</evidence>
<evidence type="ECO:0000256" key="6">
    <source>
        <dbReference type="SAM" id="SignalP"/>
    </source>
</evidence>
<dbReference type="PANTHER" id="PTHR43649:SF33">
    <property type="entry name" value="POLYGALACTURONAN_RHAMNOGALACTURONAN-BINDING PROTEIN YTCQ"/>
    <property type="match status" value="1"/>
</dbReference>
<accession>A0ABS4V167</accession>
<dbReference type="Pfam" id="PF01547">
    <property type="entry name" value="SBP_bac_1"/>
    <property type="match status" value="1"/>
</dbReference>
<keyword evidence="8" id="KW-1185">Reference proteome</keyword>
<organism evidence="7 8">
    <name type="scientific">Streptomyces clavifer</name>
    <dbReference type="NCBI Taxonomy" id="68188"/>
    <lineage>
        <taxon>Bacteria</taxon>
        <taxon>Bacillati</taxon>
        <taxon>Actinomycetota</taxon>
        <taxon>Actinomycetes</taxon>
        <taxon>Kitasatosporales</taxon>
        <taxon>Streptomycetaceae</taxon>
        <taxon>Streptomyces</taxon>
    </lineage>
</organism>
<gene>
    <name evidence="7" type="ORF">JOF59_000002</name>
</gene>
<comment type="caution">
    <text evidence="7">The sequence shown here is derived from an EMBL/GenBank/DDBJ whole genome shotgun (WGS) entry which is preliminary data.</text>
</comment>
<evidence type="ECO:0000256" key="2">
    <source>
        <dbReference type="ARBA" id="ARBA00022729"/>
    </source>
</evidence>
<evidence type="ECO:0000313" key="8">
    <source>
        <dbReference type="Proteomes" id="UP001519311"/>
    </source>
</evidence>
<feature type="chain" id="PRO_5047172645" evidence="6">
    <location>
        <begin position="32"/>
        <end position="420"/>
    </location>
</feature>
<sequence length="420" mass="44663">MRTSRRVRATVMVTSLAMSLSACGGSGSASADDGTLKITANVTDRSAMKTVVAAFARENPRVKVVVTYADTDQLQSSLPAQLSTGAAPDVFTVWPGYGNPAAVRTLESAGRLADLSGLEFARRVPEDTKWVTRVGGATYAVPANYSGIGAIYSKKAMRDIGGTTPETWDELLQLCDKAKAGGKVLFALGIETPWVTQLVDYALAATTVYADHPEFATEMGNGRATFADSGWRKALEKYVELDERGCFSSDPSGTSYETSIQDVAEGRAVGVIHVASSTSAITATAPELRLAMFALPASNNAAQTHMPGAVSAAYGVNSDSDNKELAMKFAAFLGSDIGQNLYNQDSGTLPAIPNDRFTADPVLKELVAHQKAGTTVPFMDQLWPNPKVQQEHFIQIQKLFSGRTDIDGVLAALDEAYQKG</sequence>
<evidence type="ECO:0000256" key="3">
    <source>
        <dbReference type="ARBA" id="ARBA00023136"/>
    </source>
</evidence>
<reference evidence="7 8" key="1">
    <citation type="submission" date="2021-03" db="EMBL/GenBank/DDBJ databases">
        <title>Sequencing the genomes of 1000 actinobacteria strains.</title>
        <authorList>
            <person name="Klenk H.-P."/>
        </authorList>
    </citation>
    <scope>NUCLEOTIDE SEQUENCE [LARGE SCALE GENOMIC DNA]</scope>
    <source>
        <strain evidence="7 8">DSM 40843</strain>
    </source>
</reference>
<dbReference type="SUPFAM" id="SSF53850">
    <property type="entry name" value="Periplasmic binding protein-like II"/>
    <property type="match status" value="1"/>
</dbReference>